<proteinExistence type="inferred from homology"/>
<name>A0A8D5QET1_9LILI</name>
<evidence type="ECO:0000259" key="6">
    <source>
        <dbReference type="Pfam" id="PF01578"/>
    </source>
</evidence>
<feature type="transmembrane region" description="Helical" evidence="5">
    <location>
        <begin position="81"/>
        <end position="97"/>
    </location>
</feature>
<evidence type="ECO:0000256" key="2">
    <source>
        <dbReference type="ARBA" id="ARBA00009186"/>
    </source>
</evidence>
<dbReference type="InterPro" id="IPR003569">
    <property type="entry name" value="Cyt_c_biogenesis_plant"/>
</dbReference>
<comment type="similarity">
    <text evidence="2">Belongs to the CcmF/CycK/Ccl1/NrfE/CcsA family.</text>
</comment>
<geneLocation type="mitochondrion" evidence="7"/>
<dbReference type="PANTHER" id="PTHR43653:SF1">
    <property type="entry name" value="CYTOCHROME C-TYPE BIOGENESIS PROTEIN CCMF"/>
    <property type="match status" value="1"/>
</dbReference>
<dbReference type="PANTHER" id="PTHR43653">
    <property type="entry name" value="CYTOCHROME C ASSEMBLY PROTEIN-RELATED"/>
    <property type="match status" value="1"/>
</dbReference>
<dbReference type="EMBL" id="LC612107">
    <property type="protein sequence ID" value="BCT43427.1"/>
    <property type="molecule type" value="Genomic_DNA"/>
</dbReference>
<feature type="transmembrane region" description="Helical" evidence="5">
    <location>
        <begin position="109"/>
        <end position="128"/>
    </location>
</feature>
<protein>
    <submittedName>
        <fullName evidence="7">Cytochrome c biogenesis FN</fullName>
    </submittedName>
</protein>
<keyword evidence="5" id="KW-0812">Transmembrane</keyword>
<dbReference type="Pfam" id="PF01578">
    <property type="entry name" value="Cytochrom_C_asm"/>
    <property type="match status" value="1"/>
</dbReference>
<evidence type="ECO:0000256" key="5">
    <source>
        <dbReference type="SAM" id="Phobius"/>
    </source>
</evidence>
<comment type="subcellular location">
    <subcellularLocation>
        <location evidence="1">Mitochondrion</location>
    </subcellularLocation>
</comment>
<dbReference type="GO" id="GO:0015232">
    <property type="term" value="F:heme transmembrane transporter activity"/>
    <property type="evidence" value="ECO:0007669"/>
    <property type="project" value="InterPro"/>
</dbReference>
<keyword evidence="4 7" id="KW-0496">Mitochondrion</keyword>
<evidence type="ECO:0000256" key="3">
    <source>
        <dbReference type="ARBA" id="ARBA00022748"/>
    </source>
</evidence>
<dbReference type="GO" id="GO:0020037">
    <property type="term" value="F:heme binding"/>
    <property type="evidence" value="ECO:0007669"/>
    <property type="project" value="InterPro"/>
</dbReference>
<sequence length="566" mass="63542">MSIAEFSHYSLFPGLFVAFTYNKKEPPAFGAALSFFCILIPFLGLSFCHIPNNLSNYNVLTANAPFFYQISGTWSNHEGSILSWCWIPSFYGFLLCYRAKSYNVSKRRCYRYIFLFSFVSNFFKNYILSLQQKSRAVAPQLYTPFVQRTFVDSELSSRRNLPSAIINVDPGLFNAKYYPKMSFSVLDACRSRGLREVRRTNLLLNLAREEKERAESIDEQRIDGALGIALFFSPFLSASSDPFVRNVFVCTEPLAESNPVLQDPISAIHPPFIYAGDVASAIGFSLCRSKMMNGIVALHSPPMLQDASEKNGTLLRSAGCVGSHIISSLLTRSFKHFVGSAPAPLLRNNRSLLMLLRFGFSSLCTGALMDTRREQAKRVVHNIRNPDTTTSWTAGANTVVSDQDQEPLRIWILTCRLFLTVGILPGSWWAHHSLGRGGWWFRDPVENASFMPRVLATACIHSAILPLLHSFTSLLNILTLPCCVLGTSSIRSGLLAPVHSSATDDTRGIFLWWFFLFITGISINLFYQMKQQASVHITHKKEMVLARSTLVHLRNSAPAPFLYGRI</sequence>
<dbReference type="AlphaFoldDB" id="A0A8D5QET1"/>
<evidence type="ECO:0000256" key="1">
    <source>
        <dbReference type="ARBA" id="ARBA00004173"/>
    </source>
</evidence>
<keyword evidence="5" id="KW-0472">Membrane</keyword>
<dbReference type="PIRSF" id="PIRSF005240">
    <property type="entry name" value="Cytc_biog_CcbS"/>
    <property type="match status" value="1"/>
</dbReference>
<gene>
    <name evidence="7" type="primary">ccmFn</name>
</gene>
<keyword evidence="5" id="KW-1133">Transmembrane helix</keyword>
<feature type="domain" description="Cytochrome c assembly protein" evidence="6">
    <location>
        <begin position="228"/>
        <end position="492"/>
    </location>
</feature>
<evidence type="ECO:0000256" key="4">
    <source>
        <dbReference type="ARBA" id="ARBA00023128"/>
    </source>
</evidence>
<dbReference type="GO" id="GO:0016020">
    <property type="term" value="C:membrane"/>
    <property type="evidence" value="ECO:0007669"/>
    <property type="project" value="InterPro"/>
</dbReference>
<dbReference type="InterPro" id="IPR002541">
    <property type="entry name" value="Cyt_c_assembly"/>
</dbReference>
<organism evidence="7">
    <name type="scientific">Ensete glaucum</name>
    <dbReference type="NCBI Taxonomy" id="482298"/>
    <lineage>
        <taxon>Eukaryota</taxon>
        <taxon>Viridiplantae</taxon>
        <taxon>Streptophyta</taxon>
        <taxon>Embryophyta</taxon>
        <taxon>Tracheophyta</taxon>
        <taxon>Spermatophyta</taxon>
        <taxon>Magnoliopsida</taxon>
        <taxon>Liliopsida</taxon>
        <taxon>Zingiberales</taxon>
        <taxon>Musaceae</taxon>
        <taxon>Ensete</taxon>
    </lineage>
</organism>
<reference evidence="7" key="1">
    <citation type="submission" date="2021-02" db="EMBL/GenBank/DDBJ databases">
        <title>The mitochondrial genes of bananas.</title>
        <authorList>
            <person name="Wu C.S."/>
        </authorList>
    </citation>
    <scope>NUCLEOTIDE SEQUENCE</scope>
</reference>
<dbReference type="GO" id="GO:0017004">
    <property type="term" value="P:cytochrome complex assembly"/>
    <property type="evidence" value="ECO:0007669"/>
    <property type="project" value="UniProtKB-KW"/>
</dbReference>
<accession>A0A8D5QET1</accession>
<feature type="transmembrane region" description="Helical" evidence="5">
    <location>
        <begin position="510"/>
        <end position="527"/>
    </location>
</feature>
<keyword evidence="3" id="KW-0201">Cytochrome c-type biogenesis</keyword>
<evidence type="ECO:0000313" key="7">
    <source>
        <dbReference type="EMBL" id="BCT43427.1"/>
    </source>
</evidence>
<dbReference type="InterPro" id="IPR003567">
    <property type="entry name" value="Cyt_c_biogenesis"/>
</dbReference>
<feature type="transmembrane region" description="Helical" evidence="5">
    <location>
        <begin position="29"/>
        <end position="47"/>
    </location>
</feature>